<dbReference type="SUPFAM" id="SSF69118">
    <property type="entry name" value="AhpD-like"/>
    <property type="match status" value="1"/>
</dbReference>
<reference evidence="1" key="1">
    <citation type="submission" date="2022-11" db="EMBL/GenBank/DDBJ databases">
        <title>Minimal conservation of predation-associated metabolite biosynthetic gene clusters underscores biosynthetic potential of Myxococcota including descriptions for ten novel species: Archangium lansinium sp. nov., Myxococcus landrumus sp. nov., Nannocystis bai.</title>
        <authorList>
            <person name="Ahearne A."/>
            <person name="Stevens C."/>
            <person name="Phillips K."/>
        </authorList>
    </citation>
    <scope>NUCLEOTIDE SEQUENCE</scope>
    <source>
        <strain evidence="1">Na p29</strain>
    </source>
</reference>
<dbReference type="EMBL" id="JAPNKE010000002">
    <property type="protein sequence ID" value="MCY1004085.1"/>
    <property type="molecule type" value="Genomic_DNA"/>
</dbReference>
<evidence type="ECO:0000313" key="2">
    <source>
        <dbReference type="Proteomes" id="UP001150924"/>
    </source>
</evidence>
<proteinExistence type="predicted"/>
<dbReference type="InterPro" id="IPR029032">
    <property type="entry name" value="AhpD-like"/>
</dbReference>
<gene>
    <name evidence="1" type="ORF">OV079_00580</name>
</gene>
<keyword evidence="2" id="KW-1185">Reference proteome</keyword>
<dbReference type="AlphaFoldDB" id="A0A9X3EI14"/>
<protein>
    <submittedName>
        <fullName evidence="1">Uncharacterized protein</fullName>
    </submittedName>
</protein>
<dbReference type="Proteomes" id="UP001150924">
    <property type="component" value="Unassembled WGS sequence"/>
</dbReference>
<dbReference type="Gene3D" id="1.20.1290.10">
    <property type="entry name" value="AhpD-like"/>
    <property type="match status" value="1"/>
</dbReference>
<organism evidence="1 2">
    <name type="scientific">Nannocystis pusilla</name>
    <dbReference type="NCBI Taxonomy" id="889268"/>
    <lineage>
        <taxon>Bacteria</taxon>
        <taxon>Pseudomonadati</taxon>
        <taxon>Myxococcota</taxon>
        <taxon>Polyangia</taxon>
        <taxon>Nannocystales</taxon>
        <taxon>Nannocystaceae</taxon>
        <taxon>Nannocystis</taxon>
    </lineage>
</organism>
<evidence type="ECO:0000313" key="1">
    <source>
        <dbReference type="EMBL" id="MCY1004085.1"/>
    </source>
</evidence>
<dbReference type="RefSeq" id="WP_267765614.1">
    <property type="nucleotide sequence ID" value="NZ_JAPNKE010000002.1"/>
</dbReference>
<sequence>MHEVDRFSALRSAVQQAILGRDGVTDRATRRRAYDGEGEPGAIAAYVATVQRDAYRVDDDMMAAVRQAGLGDDAIFELTVATAVGEATRQFDAAMAALATALAESEG</sequence>
<name>A0A9X3EI14_9BACT</name>
<comment type="caution">
    <text evidence="1">The sequence shown here is derived from an EMBL/GenBank/DDBJ whole genome shotgun (WGS) entry which is preliminary data.</text>
</comment>
<accession>A0A9X3EI14</accession>